<name>A0A0W0FM27_MONRR</name>
<evidence type="ECO:0000313" key="1">
    <source>
        <dbReference type="EMBL" id="KTB37371.1"/>
    </source>
</evidence>
<accession>A0A0W0FM27</accession>
<comment type="caution">
    <text evidence="1">The sequence shown here is derived from an EMBL/GenBank/DDBJ whole genome shotgun (WGS) entry which is preliminary data.</text>
</comment>
<reference evidence="1 2" key="1">
    <citation type="submission" date="2015-12" db="EMBL/GenBank/DDBJ databases">
        <title>Draft genome sequence of Moniliophthora roreri, the causal agent of frosty pod rot of cacao.</title>
        <authorList>
            <person name="Aime M.C."/>
            <person name="Diaz-Valderrama J.R."/>
            <person name="Kijpornyongpan T."/>
            <person name="Phillips-Mora W."/>
        </authorList>
    </citation>
    <scope>NUCLEOTIDE SEQUENCE [LARGE SCALE GENOMIC DNA]</scope>
    <source>
        <strain evidence="1 2">MCA 2952</strain>
    </source>
</reference>
<dbReference type="Proteomes" id="UP000054988">
    <property type="component" value="Unassembled WGS sequence"/>
</dbReference>
<proteinExistence type="predicted"/>
<gene>
    <name evidence="1" type="ORF">WG66_10059</name>
</gene>
<evidence type="ECO:0000313" key="2">
    <source>
        <dbReference type="Proteomes" id="UP000054988"/>
    </source>
</evidence>
<sequence>MGCFDIYCCFCAGPLEDAREGWMAFLRSPSWPPKEGEWNPPGYPIPTKSIDEIVTITAEDGRVWDDWVVVAPIWPEDWVSPPASNCDSYGGIEIDETRDWNPENTNYFGIHRLCLSFLTRRLAITPQAFWESVYKPPSSTEVYFGQDDQGLLRGIDYFDMDGRPDQFFGYAILHKDSECWHDPQSMDDTSWILARPSLLPTPHLLGPSQIPRSETALPSQSCMLFGVPELFDMILDEILLCPGSTAADELMLDDEVFDPPSALVAASTLLSLSQVNRWFYHALKRQRQGAFLRAAHNFGWMLPCTPADWLEWPEELSPLSLALTQDYDWHAYLMTCLRKDDVHIRNRYRLHKDDTAFYTPLRLCLL</sequence>
<dbReference type="EMBL" id="LATX01001850">
    <property type="protein sequence ID" value="KTB37371.1"/>
    <property type="molecule type" value="Genomic_DNA"/>
</dbReference>
<organism evidence="1 2">
    <name type="scientific">Moniliophthora roreri</name>
    <name type="common">Frosty pod rot fungus</name>
    <name type="synonym">Monilia roreri</name>
    <dbReference type="NCBI Taxonomy" id="221103"/>
    <lineage>
        <taxon>Eukaryota</taxon>
        <taxon>Fungi</taxon>
        <taxon>Dikarya</taxon>
        <taxon>Basidiomycota</taxon>
        <taxon>Agaricomycotina</taxon>
        <taxon>Agaricomycetes</taxon>
        <taxon>Agaricomycetidae</taxon>
        <taxon>Agaricales</taxon>
        <taxon>Marasmiineae</taxon>
        <taxon>Marasmiaceae</taxon>
        <taxon>Moniliophthora</taxon>
    </lineage>
</organism>
<protein>
    <submittedName>
        <fullName evidence="1">Uncharacterized protein</fullName>
    </submittedName>
</protein>
<dbReference type="eggNOG" id="ENOG502SJHB">
    <property type="taxonomic scope" value="Eukaryota"/>
</dbReference>
<dbReference type="AlphaFoldDB" id="A0A0W0FM27"/>